<dbReference type="AlphaFoldDB" id="A0A081KBP6"/>
<protein>
    <submittedName>
        <fullName evidence="1">Uncharacterized protein</fullName>
    </submittedName>
</protein>
<evidence type="ECO:0000313" key="2">
    <source>
        <dbReference type="Proteomes" id="UP000027997"/>
    </source>
</evidence>
<reference evidence="1 2" key="1">
    <citation type="submission" date="2014-06" db="EMBL/GenBank/DDBJ databases">
        <title>Whole Genome Sequences of Three Symbiotic Endozoicomonas Bacteria.</title>
        <authorList>
            <person name="Neave M.J."/>
            <person name="Apprill A."/>
            <person name="Voolstra C.R."/>
        </authorList>
    </citation>
    <scope>NUCLEOTIDE SEQUENCE [LARGE SCALE GENOMIC DNA]</scope>
    <source>
        <strain evidence="1 2">DSM 22380</strain>
    </source>
</reference>
<organism evidence="1 2">
    <name type="scientific">Endozoicomonas elysicola</name>
    <dbReference type="NCBI Taxonomy" id="305900"/>
    <lineage>
        <taxon>Bacteria</taxon>
        <taxon>Pseudomonadati</taxon>
        <taxon>Pseudomonadota</taxon>
        <taxon>Gammaproteobacteria</taxon>
        <taxon>Oceanospirillales</taxon>
        <taxon>Endozoicomonadaceae</taxon>
        <taxon>Endozoicomonas</taxon>
    </lineage>
</organism>
<name>A0A081KBP6_9GAMM</name>
<accession>A0A081KBP6</accession>
<dbReference type="Proteomes" id="UP000027997">
    <property type="component" value="Unassembled WGS sequence"/>
</dbReference>
<comment type="caution">
    <text evidence="1">The sequence shown here is derived from an EMBL/GenBank/DDBJ whole genome shotgun (WGS) entry which is preliminary data.</text>
</comment>
<sequence length="59" mass="6507">MKAIERVIALNTASEQIMNVCSLCCKKDTRLGTGLIGKEVLAKIILYVYTVFIPDLFGT</sequence>
<evidence type="ECO:0000313" key="1">
    <source>
        <dbReference type="EMBL" id="KEI71572.1"/>
    </source>
</evidence>
<dbReference type="EMBL" id="JOJP01000001">
    <property type="protein sequence ID" value="KEI71572.1"/>
    <property type="molecule type" value="Genomic_DNA"/>
</dbReference>
<keyword evidence="2" id="KW-1185">Reference proteome</keyword>
<dbReference type="RefSeq" id="WP_020583253.1">
    <property type="nucleotide sequence ID" value="NZ_JOJP01000001.1"/>
</dbReference>
<proteinExistence type="predicted"/>
<gene>
    <name evidence="1" type="ORF">GV64_13230</name>
</gene>